<organism evidence="2 3">
    <name type="scientific">Rhodocollybia butyracea</name>
    <dbReference type="NCBI Taxonomy" id="206335"/>
    <lineage>
        <taxon>Eukaryota</taxon>
        <taxon>Fungi</taxon>
        <taxon>Dikarya</taxon>
        <taxon>Basidiomycota</taxon>
        <taxon>Agaricomycotina</taxon>
        <taxon>Agaricomycetes</taxon>
        <taxon>Agaricomycetidae</taxon>
        <taxon>Agaricales</taxon>
        <taxon>Marasmiineae</taxon>
        <taxon>Omphalotaceae</taxon>
        <taxon>Rhodocollybia</taxon>
    </lineage>
</organism>
<dbReference type="Proteomes" id="UP000772434">
    <property type="component" value="Unassembled WGS sequence"/>
</dbReference>
<evidence type="ECO:0000313" key="2">
    <source>
        <dbReference type="EMBL" id="KAF9029490.1"/>
    </source>
</evidence>
<protein>
    <submittedName>
        <fullName evidence="2">Uncharacterized protein</fullName>
    </submittedName>
</protein>
<keyword evidence="3" id="KW-1185">Reference proteome</keyword>
<accession>A0A9P5TV10</accession>
<dbReference type="OrthoDB" id="2900625at2759"/>
<feature type="region of interest" description="Disordered" evidence="1">
    <location>
        <begin position="234"/>
        <end position="264"/>
    </location>
</feature>
<sequence>MQDSNIIKAWTTGAVYLHHALSVGGKSGVILALKGGLLEALWKLSQVAEQCDHDDMDRFGRLLNSPVTWAQKIESGSEIKSRHIWSQFKQVIEGRIRFGNECEMGMTMCSNSENPTGLDTAKFVTSKYKINMVAYYNMSSQVFSLTLSSARLTIKIISNKDKALLLPHQLWTLNKAKEQANPRPYIFPNEAELGMVENSSRGGESESDLDEGWNLCQGKNLLRMGHRGKGLVEVGSSGEDFFEDEPSEESSEDDAYDSGDNESS</sequence>
<reference evidence="2" key="1">
    <citation type="submission" date="2020-11" db="EMBL/GenBank/DDBJ databases">
        <authorList>
            <consortium name="DOE Joint Genome Institute"/>
            <person name="Ahrendt S."/>
            <person name="Riley R."/>
            <person name="Andreopoulos W."/>
            <person name="Labutti K."/>
            <person name="Pangilinan J."/>
            <person name="Ruiz-Duenas F.J."/>
            <person name="Barrasa J.M."/>
            <person name="Sanchez-Garcia M."/>
            <person name="Camarero S."/>
            <person name="Miyauchi S."/>
            <person name="Serrano A."/>
            <person name="Linde D."/>
            <person name="Babiker R."/>
            <person name="Drula E."/>
            <person name="Ayuso-Fernandez I."/>
            <person name="Pacheco R."/>
            <person name="Padilla G."/>
            <person name="Ferreira P."/>
            <person name="Barriuso J."/>
            <person name="Kellner H."/>
            <person name="Castanera R."/>
            <person name="Alfaro M."/>
            <person name="Ramirez L."/>
            <person name="Pisabarro A.G."/>
            <person name="Kuo A."/>
            <person name="Tritt A."/>
            <person name="Lipzen A."/>
            <person name="He G."/>
            <person name="Yan M."/>
            <person name="Ng V."/>
            <person name="Cullen D."/>
            <person name="Martin F."/>
            <person name="Rosso M.-N."/>
            <person name="Henrissat B."/>
            <person name="Hibbett D."/>
            <person name="Martinez A.T."/>
            <person name="Grigoriev I.V."/>
        </authorList>
    </citation>
    <scope>NUCLEOTIDE SEQUENCE</scope>
    <source>
        <strain evidence="2">AH 40177</strain>
    </source>
</reference>
<feature type="compositionally biased region" description="Acidic residues" evidence="1">
    <location>
        <begin position="240"/>
        <end position="264"/>
    </location>
</feature>
<proteinExistence type="predicted"/>
<dbReference type="EMBL" id="JADNRY010000702">
    <property type="protein sequence ID" value="KAF9029490.1"/>
    <property type="molecule type" value="Genomic_DNA"/>
</dbReference>
<evidence type="ECO:0000313" key="3">
    <source>
        <dbReference type="Proteomes" id="UP000772434"/>
    </source>
</evidence>
<gene>
    <name evidence="2" type="ORF">BDP27DRAFT_1375530</name>
</gene>
<comment type="caution">
    <text evidence="2">The sequence shown here is derived from an EMBL/GenBank/DDBJ whole genome shotgun (WGS) entry which is preliminary data.</text>
</comment>
<evidence type="ECO:0000256" key="1">
    <source>
        <dbReference type="SAM" id="MobiDB-lite"/>
    </source>
</evidence>
<name>A0A9P5TV10_9AGAR</name>
<dbReference type="AlphaFoldDB" id="A0A9P5TV10"/>